<keyword evidence="1" id="KW-0946">Virion</keyword>
<gene>
    <name evidence="1" type="ORF">H8710_06255</name>
</gene>
<keyword evidence="1" id="KW-0167">Capsid protein</keyword>
<comment type="caution">
    <text evidence="1">The sequence shown here is derived from an EMBL/GenBank/DDBJ whole genome shotgun (WGS) entry which is preliminary data.</text>
</comment>
<proteinExistence type="predicted"/>
<dbReference type="EMBL" id="JACRSV010000001">
    <property type="protein sequence ID" value="MBC8559675.1"/>
    <property type="molecule type" value="Genomic_DNA"/>
</dbReference>
<organism evidence="1 2">
    <name type="scientific">Fumia xinanensis</name>
    <dbReference type="NCBI Taxonomy" id="2763659"/>
    <lineage>
        <taxon>Bacteria</taxon>
        <taxon>Bacillati</taxon>
        <taxon>Bacillota</taxon>
        <taxon>Clostridia</taxon>
        <taxon>Eubacteriales</taxon>
        <taxon>Oscillospiraceae</taxon>
        <taxon>Fumia</taxon>
    </lineage>
</organism>
<dbReference type="RefSeq" id="WP_249294576.1">
    <property type="nucleotide sequence ID" value="NZ_JACRSV010000001.1"/>
</dbReference>
<accession>A0A926E531</accession>
<keyword evidence="2" id="KW-1185">Reference proteome</keyword>
<evidence type="ECO:0000313" key="1">
    <source>
        <dbReference type="EMBL" id="MBC8559675.1"/>
    </source>
</evidence>
<name>A0A926E531_9FIRM</name>
<sequence length="356" mass="38962">MALFNATNFNAEVFGKYVDRIPNLKRNELIRSKAIVERQRIASIFSEQAGGNYAATPLFGQIGGTPANYDGKTDTPTNTTKTFSHYRVVVGRQNSWTENDFSADIAGGADFMDNVGQQIAEYWDAVDQDTILSILKGIFAMTGTENKKFVDSHTYDVTAVGDGLFGASTLNKVIQQAAGDNKQKFSLVIMHSEVATNLENLNLMEYLKYTDANGIQRDLCLASLNGKLVLIDDSMPVEQVAATGSGDTAVPAHNKYTTYVLGDGAIEYTNCGVEVPYEMDRDPKTNGGQTTLYARQRKIFAPYGINFTKKNMVSLSPTDAELQNGANWELVNTNEASGKEYINHKAIPIARVISKG</sequence>
<dbReference type="AlphaFoldDB" id="A0A926E531"/>
<dbReference type="Proteomes" id="UP000610760">
    <property type="component" value="Unassembled WGS sequence"/>
</dbReference>
<evidence type="ECO:0000313" key="2">
    <source>
        <dbReference type="Proteomes" id="UP000610760"/>
    </source>
</evidence>
<reference evidence="1" key="1">
    <citation type="submission" date="2020-08" db="EMBL/GenBank/DDBJ databases">
        <title>Genome public.</title>
        <authorList>
            <person name="Liu C."/>
            <person name="Sun Q."/>
        </authorList>
    </citation>
    <scope>NUCLEOTIDE SEQUENCE</scope>
    <source>
        <strain evidence="1">NSJ-33</strain>
    </source>
</reference>
<protein>
    <submittedName>
        <fullName evidence="1">Phage coat protein</fullName>
    </submittedName>
</protein>